<keyword evidence="2" id="KW-1185">Reference proteome</keyword>
<organism evidence="1 2">
    <name type="scientific">Naganishia vaughanmartiniae</name>
    <dbReference type="NCBI Taxonomy" id="1424756"/>
    <lineage>
        <taxon>Eukaryota</taxon>
        <taxon>Fungi</taxon>
        <taxon>Dikarya</taxon>
        <taxon>Basidiomycota</taxon>
        <taxon>Agaricomycotina</taxon>
        <taxon>Tremellomycetes</taxon>
        <taxon>Filobasidiales</taxon>
        <taxon>Filobasidiaceae</taxon>
        <taxon>Naganishia</taxon>
    </lineage>
</organism>
<sequence>MMGGFVMERQTDCCAKPSTTPPIAVHSFLPTFTGSSSPSCSSANSLLHLSEAVGEADGDDLFWSASTDSKQRSDSFSTSSTGPIRGYDGGDFDVQSQGSPTKTGGIHIELTLFSDDEEDAYVSDFEGVITYQQGEESSRRGLLQRQKRSQRISRMNPLLTDSTENNSLDCHESCHEAPDKQQDIKLQPRLLPSFVEVDMFDEDENSWSPRGNNHRQSLGTEEIGMNLQVPDAYARQGRSAEALAETPQLICTETNARPASPTDPVLAEHCNRTSTSSDDISLCTPYSPTALSEFDFIAKTFPLPLDRDQQGEAVGEVIRDGVADFPIGIPLPGEETEVIVEADSSGSDSWHDAAASFFSDQQYVITTSELSKGGLASPLTFPAVAGSISYASQPLPLVPEESPSKMDSSTSPLFTMSPMRPDDSPAAHSAYSGRIMSTATSNKLTYIKSQIVSIDAARPLSVPSSINSSPGRTLSSLPPTTAGSNGSSTFGIHRTYLVPDTSTRGLGLIHESDERKSSTDQQRYQTHGQDASRSPSSVGSLTNRRKKHRTDLQDLWGSQRIPSTPPPPQGPLPQPGGPIDEGYSPMRASGSAAVMHGFDNRVNGTQQSIRTENSDTQLKEEEDEDHDDTLRQAPDALSPLDSVRDITKSRSTSSFCSSNPSAAESAEDYQQSNPQNSLPRTPRDFAWGVHGAKQQRGSFSRDRSTAAPSSLIHNQSIQSTSFSTISARTNGASIQESPATDLDPELFQTSSSETAFTHPYAASRVLSRNDPTNRTTNAGINGMTTPISDVNNDRLRSPLAMANAFAKDPTHALDAGQSRYEPGQLSVVSQESSRDPDEDTCPICVESLNASYRLPGERAHIVPECRHALHEACFVEVYGPVPVSYSARQRELGVCGICRAPMRLVDEDDMPRSSSKMGGGNKFAAMMGLGTEGTGDKSDNRLRGGVNPSFFTRRPPLPTSSSTTSFSSSSMHHVDDSGDDPLELEGTALPSARIQHSVNTGVVIPAISVKSEFTALSRKSERNAKQTVTCLVTVQVPHAGPRESYPAPTVTQTPSKSSSTERLTAGAITHRKESQDATYTATSPASPNIGHPGADNFSHIAADLKSRMSDYKASGIDNLGRIRLFDILRVRKGAFVLDISVYLFQHALVCVTEEKKKGLRGFLNSPSSYSSLRHPTAERGGKKEKGVLKLKGRIYFKHVKRVLDTSIAGDLSLTITMEDERMDSFILTFRDKDSMDLWRRTIIEAVQEIKADQQPRPTSPMSPPTSASGSITSKLTKMGFNDTVLNITQSPTNNPSSPQLQGMKMPGKPTIGDSAEMLRSVSESACLPPPLLPVHTPIDLLIVCAIPNALTAGTQAVHKVRPIKAAFDHACQSLGPRDRLSLVTYEHGMGGSIRKTSFFSPGRVEGRRKLEKFISGIACRPESAKDTDSDEFTVVTDKEAKTDMISGVNVGLDTVLQRRAKNPLTAVVLINDNGDVVKRASMDLVLARAEAANVAMHTVGYGKHQDSSGLWLLSSHTHGTYTFVREWYHLQDCLTGLLGGMASVALTKFNLRLEALDTDFRCRKISGAPHAVLSGDGKHVDIELNELQFGQKIEVLVEMEYETASIPIAGVLETQQAGGDSDEQESRSTEGHTPVGTVKQVQKDSKFTDESYGISGTTSVSENLLEMSNARLEDDIPVFEVDCTYQDPASNRSVARLSHPILLTIATAPPASNTSYKAPWADFEVARRRYELVSSESISRALLLASRQKWTQAQRVLQETTKILSAVIRNTVDLIANGTGTRAAVKREMQALVLLDSLRAIIEDIDVLIEGMEEERDAFERDHRNFGAQQALILRTQRSWTARTHTEGMYITEGSKEALLKR</sequence>
<comment type="caution">
    <text evidence="1">The sequence shown here is derived from an EMBL/GenBank/DDBJ whole genome shotgun (WGS) entry which is preliminary data.</text>
</comment>
<evidence type="ECO:0000313" key="1">
    <source>
        <dbReference type="EMBL" id="KAJ9124322.1"/>
    </source>
</evidence>
<accession>A0ACC2XNP6</accession>
<evidence type="ECO:0000313" key="2">
    <source>
        <dbReference type="Proteomes" id="UP001243375"/>
    </source>
</evidence>
<gene>
    <name evidence="1" type="ORF">QFC22_001122</name>
</gene>
<protein>
    <submittedName>
        <fullName evidence="1">Uncharacterized protein</fullName>
    </submittedName>
</protein>
<dbReference type="EMBL" id="JASBWU010000002">
    <property type="protein sequence ID" value="KAJ9124322.1"/>
    <property type="molecule type" value="Genomic_DNA"/>
</dbReference>
<proteinExistence type="predicted"/>
<dbReference type="Proteomes" id="UP001243375">
    <property type="component" value="Unassembled WGS sequence"/>
</dbReference>
<reference evidence="1" key="1">
    <citation type="submission" date="2023-04" db="EMBL/GenBank/DDBJ databases">
        <title>Draft Genome sequencing of Naganishia species isolated from polar environments using Oxford Nanopore Technology.</title>
        <authorList>
            <person name="Leo P."/>
            <person name="Venkateswaran K."/>
        </authorList>
    </citation>
    <scope>NUCLEOTIDE SEQUENCE</scope>
    <source>
        <strain evidence="1">MNA-CCFEE 5425</strain>
    </source>
</reference>
<name>A0ACC2XNP6_9TREE</name>